<evidence type="ECO:0000256" key="1">
    <source>
        <dbReference type="PROSITE-ProRule" id="PRU00047"/>
    </source>
</evidence>
<keyword evidence="1" id="KW-0862">Zinc</keyword>
<reference evidence="4" key="1">
    <citation type="submission" date="2023-06" db="EMBL/GenBank/DDBJ databases">
        <title>Male Hemibagrus guttatus genome.</title>
        <authorList>
            <person name="Bian C."/>
        </authorList>
    </citation>
    <scope>NUCLEOTIDE SEQUENCE</scope>
    <source>
        <strain evidence="4">Male_cb2023</strain>
        <tissue evidence="4">Muscle</tissue>
    </source>
</reference>
<dbReference type="GO" id="GO:0003676">
    <property type="term" value="F:nucleic acid binding"/>
    <property type="evidence" value="ECO:0007669"/>
    <property type="project" value="InterPro"/>
</dbReference>
<dbReference type="InterPro" id="IPR038717">
    <property type="entry name" value="Tc1-like_DDE_dom"/>
</dbReference>
<dbReference type="Proteomes" id="UP001274896">
    <property type="component" value="Unassembled WGS sequence"/>
</dbReference>
<organism evidence="4 5">
    <name type="scientific">Hemibagrus guttatus</name>
    <dbReference type="NCBI Taxonomy" id="175788"/>
    <lineage>
        <taxon>Eukaryota</taxon>
        <taxon>Metazoa</taxon>
        <taxon>Chordata</taxon>
        <taxon>Craniata</taxon>
        <taxon>Vertebrata</taxon>
        <taxon>Euteleostomi</taxon>
        <taxon>Actinopterygii</taxon>
        <taxon>Neopterygii</taxon>
        <taxon>Teleostei</taxon>
        <taxon>Ostariophysi</taxon>
        <taxon>Siluriformes</taxon>
        <taxon>Bagridae</taxon>
        <taxon>Hemibagrus</taxon>
    </lineage>
</organism>
<feature type="domain" description="CCHC-type" evidence="3">
    <location>
        <begin position="223"/>
        <end position="239"/>
    </location>
</feature>
<protein>
    <recommendedName>
        <fullName evidence="3">CCHC-type domain-containing protein</fullName>
    </recommendedName>
</protein>
<evidence type="ECO:0000313" key="4">
    <source>
        <dbReference type="EMBL" id="KAK3507226.1"/>
    </source>
</evidence>
<dbReference type="Pfam" id="PF13358">
    <property type="entry name" value="DDE_3"/>
    <property type="match status" value="1"/>
</dbReference>
<keyword evidence="1" id="KW-0479">Metal-binding</keyword>
<dbReference type="SUPFAM" id="SSF57756">
    <property type="entry name" value="Retrovirus zinc finger-like domains"/>
    <property type="match status" value="1"/>
</dbReference>
<dbReference type="InterPro" id="IPR001878">
    <property type="entry name" value="Znf_CCHC"/>
</dbReference>
<feature type="compositionally biased region" description="Basic residues" evidence="2">
    <location>
        <begin position="72"/>
        <end position="93"/>
    </location>
</feature>
<dbReference type="GO" id="GO:0008270">
    <property type="term" value="F:zinc ion binding"/>
    <property type="evidence" value="ECO:0007669"/>
    <property type="project" value="UniProtKB-KW"/>
</dbReference>
<dbReference type="InterPro" id="IPR036397">
    <property type="entry name" value="RNaseH_sf"/>
</dbReference>
<keyword evidence="1" id="KW-0863">Zinc-finger</keyword>
<sequence>MGDTPKNDGTKNQNFSTLNPDFREWKQFASLSSLCDGCFSTKPQTGRGFEEEGRIEVEKRREKRPQQTLILIKKKNKKKNKKKKNKKKKKKKKKEEEEEEEGENMKLTLLLSIILIPTNLLKVRESFRRTSGEVQGRFSRGSGEFQENFRRISGAVQENFRRGSGEFQEGFRGISGGVQGNFKRASEEFQESFRGISGELQENFRRASDGFDYVVFTTTGKMRCLCCGKEGHLVTNCPDRTIKDSDTNSDDKISEQAVQRLAEVDQAEAHPVVEPLRERRGVDESAEAGSVSADNVDTGKGNFCISLYRIEESVDFYENLPQLTEEANAGLKGAVSMGELHKALQSMKTAGRGQRPQIPRGLARLNIHQLQPSGTQQATSEIKDHNTGQLTELCRTRFGRGGHLSSTPGNQQDNAPCHKAEMVQEWFDERNNQFEVLTPPPNSPDLNPIHHLWDVLDKQVQSIKVPPHNLQDLKDLLLTSWCQIPQHTFRDLVESMPRRLSRYQCPNLPSWIDLHSALNPNEFQATSLALTLRIHKAE</sequence>
<keyword evidence="5" id="KW-1185">Reference proteome</keyword>
<dbReference type="Gene3D" id="3.30.420.10">
    <property type="entry name" value="Ribonuclease H-like superfamily/Ribonuclease H"/>
    <property type="match status" value="1"/>
</dbReference>
<dbReference type="EMBL" id="JAUCMX010000029">
    <property type="protein sequence ID" value="KAK3507226.1"/>
    <property type="molecule type" value="Genomic_DNA"/>
</dbReference>
<dbReference type="AlphaFoldDB" id="A0AAE0UIG0"/>
<dbReference type="PROSITE" id="PS50158">
    <property type="entry name" value="ZF_CCHC"/>
    <property type="match status" value="1"/>
</dbReference>
<comment type="caution">
    <text evidence="4">The sequence shown here is derived from an EMBL/GenBank/DDBJ whole genome shotgun (WGS) entry which is preliminary data.</text>
</comment>
<name>A0AAE0UIG0_9TELE</name>
<feature type="compositionally biased region" description="Basic and acidic residues" evidence="2">
    <location>
        <begin position="48"/>
        <end position="60"/>
    </location>
</feature>
<gene>
    <name evidence="4" type="ORF">QTP70_011372</name>
</gene>
<evidence type="ECO:0000259" key="3">
    <source>
        <dbReference type="PROSITE" id="PS50158"/>
    </source>
</evidence>
<proteinExistence type="predicted"/>
<feature type="region of interest" description="Disordered" evidence="2">
    <location>
        <begin position="38"/>
        <end position="101"/>
    </location>
</feature>
<evidence type="ECO:0000313" key="5">
    <source>
        <dbReference type="Proteomes" id="UP001274896"/>
    </source>
</evidence>
<accession>A0AAE0UIG0</accession>
<dbReference type="InterPro" id="IPR036875">
    <property type="entry name" value="Znf_CCHC_sf"/>
</dbReference>
<evidence type="ECO:0000256" key="2">
    <source>
        <dbReference type="SAM" id="MobiDB-lite"/>
    </source>
</evidence>